<organism evidence="2 3">
    <name type="scientific">Arthrobacter phage SilentRX</name>
    <dbReference type="NCBI Taxonomy" id="2836091"/>
    <lineage>
        <taxon>Viruses</taxon>
        <taxon>Duplodnaviria</taxon>
        <taxon>Heunggongvirae</taxon>
        <taxon>Uroviricota</taxon>
        <taxon>Caudoviricetes</taxon>
        <taxon>Silentrexvirus</taxon>
        <taxon>Silentrexvirus silentrx</taxon>
    </lineage>
</organism>
<evidence type="ECO:0000256" key="1">
    <source>
        <dbReference type="SAM" id="MobiDB-lite"/>
    </source>
</evidence>
<name>A0A8F3E7N7_9CAUD</name>
<evidence type="ECO:0000313" key="3">
    <source>
        <dbReference type="Proteomes" id="UP000693725"/>
    </source>
</evidence>
<dbReference type="Proteomes" id="UP000693725">
    <property type="component" value="Segment"/>
</dbReference>
<accession>A0A8F3E7N7</accession>
<protein>
    <submittedName>
        <fullName evidence="2">Uncharacterized protein</fullName>
    </submittedName>
</protein>
<sequence>MGSKTVPLAPFWAFPGSRKPPGGRSGGLSQGGRPVALTLAGCAVLAAVCGGARGGISASNARIAHSVHGMGDTDGTGGDCGAEWA</sequence>
<reference evidence="2" key="1">
    <citation type="submission" date="2021-04" db="EMBL/GenBank/DDBJ databases">
        <authorList>
            <person name="Edwards E.G."/>
            <person name="Siddiqui F.A."/>
            <person name="Anastasi R.E."/>
            <person name="Conroy D.J."/>
            <person name="Gerton T.J."/>
            <person name="Laizure I.E."/>
            <person name="Reynolds J.D."/>
            <person name="Ulker M."/>
            <person name="Ouellette S.K."/>
            <person name="Duggan K.O."/>
            <person name="Johnson K.C."/>
            <person name="MacLea K.S."/>
            <person name="Garlena R.A."/>
            <person name="Russell D.A."/>
            <person name="Jacobs-Sera D."/>
            <person name="Hatfull G.F."/>
        </authorList>
    </citation>
    <scope>NUCLEOTIDE SEQUENCE</scope>
</reference>
<evidence type="ECO:0000313" key="2">
    <source>
        <dbReference type="EMBL" id="QWY82848.1"/>
    </source>
</evidence>
<gene>
    <name evidence="2" type="primary">1</name>
    <name evidence="2" type="ORF">SEA_SILENTRX_1</name>
</gene>
<feature type="region of interest" description="Disordered" evidence="1">
    <location>
        <begin position="1"/>
        <end position="30"/>
    </location>
</feature>
<dbReference type="GeneID" id="77932368"/>
<dbReference type="EMBL" id="MW862992">
    <property type="protein sequence ID" value="QWY82848.1"/>
    <property type="molecule type" value="Genomic_DNA"/>
</dbReference>
<dbReference type="RefSeq" id="YP_010656382.1">
    <property type="nucleotide sequence ID" value="NC_070838.1"/>
</dbReference>
<keyword evidence="3" id="KW-1185">Reference proteome</keyword>
<dbReference type="KEGG" id="vg:77932368"/>
<proteinExistence type="predicted"/>